<accession>A0AAV7P0M6</accession>
<comment type="caution">
    <text evidence="2">The sequence shown here is derived from an EMBL/GenBank/DDBJ whole genome shotgun (WGS) entry which is preliminary data.</text>
</comment>
<dbReference type="AlphaFoldDB" id="A0AAV7P0M6"/>
<protein>
    <submittedName>
        <fullName evidence="2">Uncharacterized protein</fullName>
    </submittedName>
</protein>
<dbReference type="Proteomes" id="UP001066276">
    <property type="component" value="Chromosome 8"/>
</dbReference>
<keyword evidence="3" id="KW-1185">Reference proteome</keyword>
<feature type="region of interest" description="Disordered" evidence="1">
    <location>
        <begin position="1"/>
        <end position="35"/>
    </location>
</feature>
<feature type="region of interest" description="Disordered" evidence="1">
    <location>
        <begin position="56"/>
        <end position="89"/>
    </location>
</feature>
<gene>
    <name evidence="2" type="ORF">NDU88_008908</name>
</gene>
<evidence type="ECO:0000313" key="2">
    <source>
        <dbReference type="EMBL" id="KAJ1120759.1"/>
    </source>
</evidence>
<proteinExistence type="predicted"/>
<dbReference type="EMBL" id="JANPWB010000012">
    <property type="protein sequence ID" value="KAJ1120759.1"/>
    <property type="molecule type" value="Genomic_DNA"/>
</dbReference>
<sequence>MTLEGGVSAGQDTGEKAHPGCDSGGRAHPGLDNGGRVQRWTWQQWGEALDMAQPWMRQDDPGIGTRGGHSHGCSTSRGLSPRRGTHGGGAALDLEVALMRGAALDTALG</sequence>
<reference evidence="2" key="1">
    <citation type="journal article" date="2022" name="bioRxiv">
        <title>Sequencing and chromosome-scale assembly of the giantPleurodeles waltlgenome.</title>
        <authorList>
            <person name="Brown T."/>
            <person name="Elewa A."/>
            <person name="Iarovenko S."/>
            <person name="Subramanian E."/>
            <person name="Araus A.J."/>
            <person name="Petzold A."/>
            <person name="Susuki M."/>
            <person name="Suzuki K.-i.T."/>
            <person name="Hayashi T."/>
            <person name="Toyoda A."/>
            <person name="Oliveira C."/>
            <person name="Osipova E."/>
            <person name="Leigh N.D."/>
            <person name="Simon A."/>
            <person name="Yun M.H."/>
        </authorList>
    </citation>
    <scope>NUCLEOTIDE SEQUENCE</scope>
    <source>
        <strain evidence="2">20211129_DDA</strain>
        <tissue evidence="2">Liver</tissue>
    </source>
</reference>
<evidence type="ECO:0000313" key="3">
    <source>
        <dbReference type="Proteomes" id="UP001066276"/>
    </source>
</evidence>
<name>A0AAV7P0M6_PLEWA</name>
<evidence type="ECO:0000256" key="1">
    <source>
        <dbReference type="SAM" id="MobiDB-lite"/>
    </source>
</evidence>
<organism evidence="2 3">
    <name type="scientific">Pleurodeles waltl</name>
    <name type="common">Iberian ribbed newt</name>
    <dbReference type="NCBI Taxonomy" id="8319"/>
    <lineage>
        <taxon>Eukaryota</taxon>
        <taxon>Metazoa</taxon>
        <taxon>Chordata</taxon>
        <taxon>Craniata</taxon>
        <taxon>Vertebrata</taxon>
        <taxon>Euteleostomi</taxon>
        <taxon>Amphibia</taxon>
        <taxon>Batrachia</taxon>
        <taxon>Caudata</taxon>
        <taxon>Salamandroidea</taxon>
        <taxon>Salamandridae</taxon>
        <taxon>Pleurodelinae</taxon>
        <taxon>Pleurodeles</taxon>
    </lineage>
</organism>